<accession>A0ABD6DCD2</accession>
<dbReference type="EMBL" id="JBHUDM010000007">
    <property type="protein sequence ID" value="MFD1643708.1"/>
    <property type="molecule type" value="Genomic_DNA"/>
</dbReference>
<dbReference type="Proteomes" id="UP001597052">
    <property type="component" value="Unassembled WGS sequence"/>
</dbReference>
<evidence type="ECO:0000313" key="3">
    <source>
        <dbReference type="Proteomes" id="UP001597052"/>
    </source>
</evidence>
<comment type="caution">
    <text evidence="2">The sequence shown here is derived from an EMBL/GenBank/DDBJ whole genome shotgun (WGS) entry which is preliminary data.</text>
</comment>
<evidence type="ECO:0000313" key="2">
    <source>
        <dbReference type="EMBL" id="MFD1643708.1"/>
    </source>
</evidence>
<proteinExistence type="predicted"/>
<reference evidence="2 3" key="1">
    <citation type="journal article" date="2019" name="Int. J. Syst. Evol. Microbiol.">
        <title>The Global Catalogue of Microorganisms (GCM) 10K type strain sequencing project: providing services to taxonomists for standard genome sequencing and annotation.</title>
        <authorList>
            <consortium name="The Broad Institute Genomics Platform"/>
            <consortium name="The Broad Institute Genome Sequencing Center for Infectious Disease"/>
            <person name="Wu L."/>
            <person name="Ma J."/>
        </authorList>
    </citation>
    <scope>NUCLEOTIDE SEQUENCE [LARGE SCALE GENOMIC DNA]</scope>
    <source>
        <strain evidence="2 3">CGMCC 1.10593</strain>
    </source>
</reference>
<organism evidence="2 3">
    <name type="scientific">Halohasta litorea</name>
    <dbReference type="NCBI Taxonomy" id="869891"/>
    <lineage>
        <taxon>Archaea</taxon>
        <taxon>Methanobacteriati</taxon>
        <taxon>Methanobacteriota</taxon>
        <taxon>Stenosarchaea group</taxon>
        <taxon>Halobacteria</taxon>
        <taxon>Halobacteriales</taxon>
        <taxon>Haloferacaceae</taxon>
        <taxon>Halohasta</taxon>
    </lineage>
</organism>
<keyword evidence="3" id="KW-1185">Reference proteome</keyword>
<protein>
    <submittedName>
        <fullName evidence="2">Uncharacterized protein</fullName>
    </submittedName>
</protein>
<sequence>MTENTDETQPETPDRESSNFVPLFGDDEPVQDRSPLYTVPRPPCDACDSNHHDGLHDVCLADDEYEVCEDCLVLLKDEIDRYYWWDRLSEAHYDRAAEYLRSLDEVWCVKDNAYAGGEMWVHTPFCDAAVVNDVCEHFGFRIRWFSVVSPGDDGFDCVHDHGSCIEINLDYTNRVRDPMPLECDIIDDVTYHDVEWLKDHHRLFGQGD</sequence>
<evidence type="ECO:0000256" key="1">
    <source>
        <dbReference type="SAM" id="MobiDB-lite"/>
    </source>
</evidence>
<gene>
    <name evidence="2" type="ORF">ACFSBW_17755</name>
</gene>
<feature type="region of interest" description="Disordered" evidence="1">
    <location>
        <begin position="1"/>
        <end position="30"/>
    </location>
</feature>
<dbReference type="RefSeq" id="WP_256397678.1">
    <property type="nucleotide sequence ID" value="NZ_JANHDJ010000009.1"/>
</dbReference>
<dbReference type="AlphaFoldDB" id="A0ABD6DCD2"/>
<name>A0ABD6DCD2_9EURY</name>